<dbReference type="SUPFAM" id="SSF161098">
    <property type="entry name" value="MetI-like"/>
    <property type="match status" value="1"/>
</dbReference>
<dbReference type="CDD" id="cd06261">
    <property type="entry name" value="TM_PBP2"/>
    <property type="match status" value="1"/>
</dbReference>
<feature type="transmembrane region" description="Helical" evidence="7">
    <location>
        <begin position="290"/>
        <end position="311"/>
    </location>
</feature>
<evidence type="ECO:0000256" key="4">
    <source>
        <dbReference type="ARBA" id="ARBA00022692"/>
    </source>
</evidence>
<evidence type="ECO:0000256" key="7">
    <source>
        <dbReference type="RuleBase" id="RU363032"/>
    </source>
</evidence>
<dbReference type="GO" id="GO:0005886">
    <property type="term" value="C:plasma membrane"/>
    <property type="evidence" value="ECO:0007669"/>
    <property type="project" value="UniProtKB-SubCell"/>
</dbReference>
<dbReference type="InterPro" id="IPR000515">
    <property type="entry name" value="MetI-like"/>
</dbReference>
<dbReference type="AlphaFoldDB" id="A0A2V3UFD6"/>
<comment type="caution">
    <text evidence="9">The sequence shown here is derived from an EMBL/GenBank/DDBJ whole genome shotgun (WGS) entry which is preliminary data.</text>
</comment>
<feature type="transmembrane region" description="Helical" evidence="7">
    <location>
        <begin position="183"/>
        <end position="208"/>
    </location>
</feature>
<evidence type="ECO:0000256" key="6">
    <source>
        <dbReference type="ARBA" id="ARBA00023136"/>
    </source>
</evidence>
<dbReference type="Gene3D" id="1.10.3720.10">
    <property type="entry name" value="MetI-like"/>
    <property type="match status" value="1"/>
</dbReference>
<evidence type="ECO:0000313" key="9">
    <source>
        <dbReference type="EMBL" id="PXW63451.1"/>
    </source>
</evidence>
<keyword evidence="9" id="KW-0762">Sugar transport</keyword>
<evidence type="ECO:0000256" key="1">
    <source>
        <dbReference type="ARBA" id="ARBA00004651"/>
    </source>
</evidence>
<evidence type="ECO:0000256" key="3">
    <source>
        <dbReference type="ARBA" id="ARBA00022475"/>
    </source>
</evidence>
<comment type="similarity">
    <text evidence="7">Belongs to the binding-protein-dependent transport system permease family.</text>
</comment>
<feature type="domain" description="ABC transmembrane type-1" evidence="8">
    <location>
        <begin position="96"/>
        <end position="308"/>
    </location>
</feature>
<keyword evidence="4 7" id="KW-0812">Transmembrane</keyword>
<feature type="transmembrane region" description="Helical" evidence="7">
    <location>
        <begin position="35"/>
        <end position="60"/>
    </location>
</feature>
<dbReference type="PROSITE" id="PS50928">
    <property type="entry name" value="ABC_TM1"/>
    <property type="match status" value="1"/>
</dbReference>
<dbReference type="Proteomes" id="UP000248021">
    <property type="component" value="Unassembled WGS sequence"/>
</dbReference>
<protein>
    <submittedName>
        <fullName evidence="9">Multiple sugar transport system permease protein</fullName>
    </submittedName>
</protein>
<comment type="subcellular location">
    <subcellularLocation>
        <location evidence="1 7">Cell membrane</location>
        <topology evidence="1 7">Multi-pass membrane protein</topology>
    </subcellularLocation>
</comment>
<accession>A0A2V3UFD6</accession>
<dbReference type="Pfam" id="PF00528">
    <property type="entry name" value="BPD_transp_1"/>
    <property type="match status" value="1"/>
</dbReference>
<organism evidence="9 10">
    <name type="scientific">Chelatococcus asaccharovorans</name>
    <dbReference type="NCBI Taxonomy" id="28210"/>
    <lineage>
        <taxon>Bacteria</taxon>
        <taxon>Pseudomonadati</taxon>
        <taxon>Pseudomonadota</taxon>
        <taxon>Alphaproteobacteria</taxon>
        <taxon>Hyphomicrobiales</taxon>
        <taxon>Chelatococcaceae</taxon>
        <taxon>Chelatococcus</taxon>
    </lineage>
</organism>
<keyword evidence="5 7" id="KW-1133">Transmembrane helix</keyword>
<gene>
    <name evidence="9" type="ORF">C7450_102367</name>
</gene>
<evidence type="ECO:0000259" key="8">
    <source>
        <dbReference type="PROSITE" id="PS50928"/>
    </source>
</evidence>
<keyword evidence="10" id="KW-1185">Reference proteome</keyword>
<name>A0A2V3UFD6_9HYPH</name>
<keyword evidence="3" id="KW-1003">Cell membrane</keyword>
<proteinExistence type="inferred from homology"/>
<keyword evidence="6 7" id="KW-0472">Membrane</keyword>
<dbReference type="GO" id="GO:0055085">
    <property type="term" value="P:transmembrane transport"/>
    <property type="evidence" value="ECO:0007669"/>
    <property type="project" value="InterPro"/>
</dbReference>
<dbReference type="PANTHER" id="PTHR43005:SF1">
    <property type="entry name" value="SPERMIDINE_PUTRESCINE TRANSPORT SYSTEM PERMEASE PROTEIN"/>
    <property type="match status" value="1"/>
</dbReference>
<evidence type="ECO:0000256" key="2">
    <source>
        <dbReference type="ARBA" id="ARBA00022448"/>
    </source>
</evidence>
<evidence type="ECO:0000313" key="10">
    <source>
        <dbReference type="Proteomes" id="UP000248021"/>
    </source>
</evidence>
<sequence length="320" mass="35470">MTRVAATAAPAGAVALMRPRRTRHGAPPREGYGFALALLAPSSALIGALLLAPLVLLLIISFKSVKLGNIALILRADFTWDNYIRVLSDPATWHSLSISGAYILGSSIMAFGLGLATALILNEKFPAQRLFRTLMLLPWAVPGITATIAFLWILQPSFGVFNFMLRTLGFAAQDINWFGDSRLALLAVIFPTVWKTYPFFTIMLLAALQTIPRELYEAASIDGANKWRQFQWITWPSLRRYAIVALVFNAMYVFREFDFIFASTKGGPQGATDTIAIRIYNLAFETFDMAAASALGVLTFVLVAICVFGFVRWQMKLEQR</sequence>
<dbReference type="PANTHER" id="PTHR43005">
    <property type="entry name" value="BLR7065 PROTEIN"/>
    <property type="match status" value="1"/>
</dbReference>
<feature type="transmembrane region" description="Helical" evidence="7">
    <location>
        <begin position="133"/>
        <end position="154"/>
    </location>
</feature>
<dbReference type="EMBL" id="QJJK01000002">
    <property type="protein sequence ID" value="PXW63451.1"/>
    <property type="molecule type" value="Genomic_DNA"/>
</dbReference>
<dbReference type="RefSeq" id="WP_110373593.1">
    <property type="nucleotide sequence ID" value="NZ_JAHBRY010000002.1"/>
</dbReference>
<evidence type="ECO:0000256" key="5">
    <source>
        <dbReference type="ARBA" id="ARBA00022989"/>
    </source>
</evidence>
<dbReference type="InterPro" id="IPR035906">
    <property type="entry name" value="MetI-like_sf"/>
</dbReference>
<reference evidence="9 10" key="1">
    <citation type="submission" date="2018-05" db="EMBL/GenBank/DDBJ databases">
        <title>Genomic Encyclopedia of Type Strains, Phase IV (KMG-IV): sequencing the most valuable type-strain genomes for metagenomic binning, comparative biology and taxonomic classification.</title>
        <authorList>
            <person name="Goeker M."/>
        </authorList>
    </citation>
    <scope>NUCLEOTIDE SEQUENCE [LARGE SCALE GENOMIC DNA]</scope>
    <source>
        <strain evidence="9 10">DSM 6462</strain>
    </source>
</reference>
<feature type="transmembrane region" description="Helical" evidence="7">
    <location>
        <begin position="238"/>
        <end position="254"/>
    </location>
</feature>
<feature type="transmembrane region" description="Helical" evidence="7">
    <location>
        <begin position="96"/>
        <end position="121"/>
    </location>
</feature>
<dbReference type="OrthoDB" id="7375219at2"/>
<keyword evidence="2 7" id="KW-0813">Transport</keyword>